<dbReference type="EMBL" id="CP045893">
    <property type="protein sequence ID" value="QQP53964.1"/>
    <property type="molecule type" value="Genomic_DNA"/>
</dbReference>
<reference evidence="2" key="1">
    <citation type="submission" date="2021-01" db="EMBL/GenBank/DDBJ databases">
        <title>Caligus Genome Assembly.</title>
        <authorList>
            <person name="Gallardo-Escarate C."/>
        </authorList>
    </citation>
    <scope>NUCLEOTIDE SEQUENCE [LARGE SCALE GENOMIC DNA]</scope>
</reference>
<keyword evidence="2" id="KW-1185">Reference proteome</keyword>
<evidence type="ECO:0000313" key="2">
    <source>
        <dbReference type="Proteomes" id="UP000595437"/>
    </source>
</evidence>
<dbReference type="AlphaFoldDB" id="A0A7T8KDM0"/>
<protein>
    <submittedName>
        <fullName evidence="1">Uncharacterized protein</fullName>
    </submittedName>
</protein>
<gene>
    <name evidence="1" type="ORF">FKW44_006624</name>
</gene>
<evidence type="ECO:0000313" key="1">
    <source>
        <dbReference type="EMBL" id="QQP53964.1"/>
    </source>
</evidence>
<organism evidence="1 2">
    <name type="scientific">Caligus rogercresseyi</name>
    <name type="common">Sea louse</name>
    <dbReference type="NCBI Taxonomy" id="217165"/>
    <lineage>
        <taxon>Eukaryota</taxon>
        <taxon>Metazoa</taxon>
        <taxon>Ecdysozoa</taxon>
        <taxon>Arthropoda</taxon>
        <taxon>Crustacea</taxon>
        <taxon>Multicrustacea</taxon>
        <taxon>Hexanauplia</taxon>
        <taxon>Copepoda</taxon>
        <taxon>Siphonostomatoida</taxon>
        <taxon>Caligidae</taxon>
        <taxon>Caligus</taxon>
    </lineage>
</organism>
<sequence>MVYIPSGHVFFIHELVLCGSPEAELPLVREGRGDFVPLLLLLSQGRPSHQSGGRSNIWSIWGDANPSGLACVDLAYLSGSL</sequence>
<accession>A0A7T8KDM0</accession>
<dbReference type="Proteomes" id="UP000595437">
    <property type="component" value="Chromosome 4"/>
</dbReference>
<proteinExistence type="predicted"/>
<name>A0A7T8KDM0_CALRO</name>